<sequence length="67" mass="7845">MILYTVMPHEHIYPQAEQASSLELVSWNGIPLFAEREEHRYKVVRIISTDPSHYLNEQVTPGQFISF</sequence>
<organism evidence="1 2">
    <name type="scientific">Bacillus lumedeiriae</name>
    <dbReference type="NCBI Taxonomy" id="3058829"/>
    <lineage>
        <taxon>Bacteria</taxon>
        <taxon>Bacillati</taxon>
        <taxon>Bacillota</taxon>
        <taxon>Bacilli</taxon>
        <taxon>Bacillales</taxon>
        <taxon>Bacillaceae</taxon>
        <taxon>Bacillus</taxon>
    </lineage>
</organism>
<dbReference type="RefSeq" id="WP_404315213.1">
    <property type="nucleotide sequence ID" value="NZ_JAUIYO010000002.1"/>
</dbReference>
<reference evidence="1 2" key="1">
    <citation type="submission" date="2023-07" db="EMBL/GenBank/DDBJ databases">
        <title>Bacillus lucianemedeirus sp. nov, a new species isolated from an immunobiological production facility.</title>
        <authorList>
            <person name="Costa L.V."/>
            <person name="Miranda R.V.S.L."/>
            <person name="Brandao M.L.L."/>
            <person name="Reis C.M.F."/>
            <person name="Frazao A.M."/>
            <person name="Cruz F.V."/>
            <person name="Baio P.V.P."/>
            <person name="Veras J.F.C."/>
            <person name="Ramos J.N."/>
            <person name="Vieira V."/>
        </authorList>
    </citation>
    <scope>NUCLEOTIDE SEQUENCE [LARGE SCALE GENOMIC DNA]</scope>
    <source>
        <strain evidence="1 2">B190/17</strain>
    </source>
</reference>
<protein>
    <submittedName>
        <fullName evidence="1">YlzJ-like family protein</fullName>
    </submittedName>
</protein>
<evidence type="ECO:0000313" key="2">
    <source>
        <dbReference type="Proteomes" id="UP001619911"/>
    </source>
</evidence>
<dbReference type="InterPro" id="IPR025619">
    <property type="entry name" value="YlzJ"/>
</dbReference>
<keyword evidence="2" id="KW-1185">Reference proteome</keyword>
<comment type="caution">
    <text evidence="1">The sequence shown here is derived from an EMBL/GenBank/DDBJ whole genome shotgun (WGS) entry which is preliminary data.</text>
</comment>
<proteinExistence type="predicted"/>
<dbReference type="Pfam" id="PF14035">
    <property type="entry name" value="YlzJ"/>
    <property type="match status" value="1"/>
</dbReference>
<evidence type="ECO:0000313" key="1">
    <source>
        <dbReference type="EMBL" id="MFK2825052.1"/>
    </source>
</evidence>
<gene>
    <name evidence="1" type="ORF">QYG89_05040</name>
</gene>
<name>A0ABW8I6I8_9BACI</name>
<dbReference type="Proteomes" id="UP001619911">
    <property type="component" value="Unassembled WGS sequence"/>
</dbReference>
<dbReference type="EMBL" id="JAUIYO010000002">
    <property type="protein sequence ID" value="MFK2825052.1"/>
    <property type="molecule type" value="Genomic_DNA"/>
</dbReference>
<accession>A0ABW8I6I8</accession>